<reference evidence="8" key="2">
    <citation type="journal article" date="2023" name="IMA Fungus">
        <title>Comparative genomic study of the Penicillium genus elucidates a diverse pangenome and 15 lateral gene transfer events.</title>
        <authorList>
            <person name="Petersen C."/>
            <person name="Sorensen T."/>
            <person name="Nielsen M.R."/>
            <person name="Sondergaard T.E."/>
            <person name="Sorensen J.L."/>
            <person name="Fitzpatrick D.A."/>
            <person name="Frisvad J.C."/>
            <person name="Nielsen K.L."/>
        </authorList>
    </citation>
    <scope>NUCLEOTIDE SEQUENCE</scope>
    <source>
        <strain evidence="8">IBT 21917</strain>
    </source>
</reference>
<evidence type="ECO:0000256" key="4">
    <source>
        <dbReference type="ARBA" id="ARBA00023125"/>
    </source>
</evidence>
<keyword evidence="4" id="KW-0238">DNA-binding</keyword>
<dbReference type="PANTHER" id="PTHR31313">
    <property type="entry name" value="TY1 ENHANCER ACTIVATOR"/>
    <property type="match status" value="1"/>
</dbReference>
<dbReference type="GO" id="GO:0003677">
    <property type="term" value="F:DNA binding"/>
    <property type="evidence" value="ECO:0007669"/>
    <property type="project" value="UniProtKB-KW"/>
</dbReference>
<keyword evidence="2" id="KW-0862">Zinc</keyword>
<reference evidence="8" key="1">
    <citation type="submission" date="2022-11" db="EMBL/GenBank/DDBJ databases">
        <authorList>
            <person name="Petersen C."/>
        </authorList>
    </citation>
    <scope>NUCLEOTIDE SEQUENCE</scope>
    <source>
        <strain evidence="8">IBT 21917</strain>
    </source>
</reference>
<feature type="compositionally biased region" description="Polar residues" evidence="7">
    <location>
        <begin position="70"/>
        <end position="79"/>
    </location>
</feature>
<evidence type="ECO:0000256" key="6">
    <source>
        <dbReference type="ARBA" id="ARBA00023242"/>
    </source>
</evidence>
<evidence type="ECO:0000313" key="9">
    <source>
        <dbReference type="Proteomes" id="UP001146351"/>
    </source>
</evidence>
<evidence type="ECO:0000256" key="3">
    <source>
        <dbReference type="ARBA" id="ARBA00023015"/>
    </source>
</evidence>
<evidence type="ECO:0000256" key="7">
    <source>
        <dbReference type="SAM" id="MobiDB-lite"/>
    </source>
</evidence>
<dbReference type="Proteomes" id="UP001146351">
    <property type="component" value="Unassembled WGS sequence"/>
</dbReference>
<evidence type="ECO:0000256" key="5">
    <source>
        <dbReference type="ARBA" id="ARBA00023163"/>
    </source>
</evidence>
<keyword evidence="9" id="KW-1185">Reference proteome</keyword>
<gene>
    <name evidence="8" type="ORF">N7492_005450</name>
</gene>
<evidence type="ECO:0000256" key="1">
    <source>
        <dbReference type="ARBA" id="ARBA00022723"/>
    </source>
</evidence>
<feature type="region of interest" description="Disordered" evidence="7">
    <location>
        <begin position="40"/>
        <end position="142"/>
    </location>
</feature>
<keyword evidence="3" id="KW-0805">Transcription regulation</keyword>
<dbReference type="OrthoDB" id="2154091at2759"/>
<comment type="caution">
    <text evidence="8">The sequence shown here is derived from an EMBL/GenBank/DDBJ whole genome shotgun (WGS) entry which is preliminary data.</text>
</comment>
<name>A0A9W9LR56_9EURO</name>
<organism evidence="8 9">
    <name type="scientific">Penicillium capsulatum</name>
    <dbReference type="NCBI Taxonomy" id="69766"/>
    <lineage>
        <taxon>Eukaryota</taxon>
        <taxon>Fungi</taxon>
        <taxon>Dikarya</taxon>
        <taxon>Ascomycota</taxon>
        <taxon>Pezizomycotina</taxon>
        <taxon>Eurotiomycetes</taxon>
        <taxon>Eurotiomycetidae</taxon>
        <taxon>Eurotiales</taxon>
        <taxon>Aspergillaceae</taxon>
        <taxon>Penicillium</taxon>
    </lineage>
</organism>
<sequence length="260" mass="29134">MDDKDQEALDDILQAYGFDDEGNLLEPRIVTPPIKYSHYIDDAQPLPDNQNLAGDDKALSSSVDIEPSRRTPSQRSTLPDSLDPSVKSQLVEDKKSATDTSGTQLDDSAVSESSQLLLPLEPPGHDLDRPQPADLDLSEESDDEVTTQLSCRLGKIQFTQDGQLRYFGSTSNLHLLDVLVSVTLPAPKIAQKETQEILDNARLNADIDEAFEKHLIELYFTWQDPSLHLVDYDQFWRSRAQHNYDGLVSPYYSRSLADAM</sequence>
<accession>A0A9W9LR56</accession>
<keyword evidence="1" id="KW-0479">Metal-binding</keyword>
<dbReference type="PANTHER" id="PTHR31313:SF77">
    <property type="entry name" value="ZN(II)2CYS6 TRANSCRIPTION FACTOR (EUROFUNG)"/>
    <property type="match status" value="1"/>
</dbReference>
<dbReference type="AlphaFoldDB" id="A0A9W9LR56"/>
<keyword evidence="5" id="KW-0804">Transcription</keyword>
<dbReference type="InterPro" id="IPR051615">
    <property type="entry name" value="Transcr_Regulatory_Elem"/>
</dbReference>
<dbReference type="EMBL" id="JAPQKO010000003">
    <property type="protein sequence ID" value="KAJ5172857.1"/>
    <property type="molecule type" value="Genomic_DNA"/>
</dbReference>
<evidence type="ECO:0000256" key="2">
    <source>
        <dbReference type="ARBA" id="ARBA00022833"/>
    </source>
</evidence>
<protein>
    <submittedName>
        <fullName evidence="8">Uncharacterized protein</fullName>
    </submittedName>
</protein>
<proteinExistence type="predicted"/>
<evidence type="ECO:0000313" key="8">
    <source>
        <dbReference type="EMBL" id="KAJ5172857.1"/>
    </source>
</evidence>
<keyword evidence="6" id="KW-0539">Nucleus</keyword>
<dbReference type="GO" id="GO:0046872">
    <property type="term" value="F:metal ion binding"/>
    <property type="evidence" value="ECO:0007669"/>
    <property type="project" value="UniProtKB-KW"/>
</dbReference>